<feature type="non-terminal residue" evidence="2">
    <location>
        <position position="1"/>
    </location>
</feature>
<dbReference type="PANTHER" id="PTHR34847">
    <property type="entry name" value="NODULATION PROTEIN U"/>
    <property type="match status" value="1"/>
</dbReference>
<evidence type="ECO:0000313" key="2">
    <source>
        <dbReference type="EMBL" id="SVA97993.1"/>
    </source>
</evidence>
<feature type="domain" description="Carbamoyltransferase" evidence="1">
    <location>
        <begin position="5"/>
        <end position="50"/>
    </location>
</feature>
<organism evidence="2">
    <name type="scientific">marine metagenome</name>
    <dbReference type="NCBI Taxonomy" id="408172"/>
    <lineage>
        <taxon>unclassified sequences</taxon>
        <taxon>metagenomes</taxon>
        <taxon>ecological metagenomes</taxon>
    </lineage>
</organism>
<dbReference type="PANTHER" id="PTHR34847:SF1">
    <property type="entry name" value="NODULATION PROTEIN U"/>
    <property type="match status" value="1"/>
</dbReference>
<sequence length="93" mass="10523">DFNACKNITFCGGYALNCLANFRYTQELPPDVNIFIEPVADDAGIAIGAAKHLWHTKSKDMTKRSLTNIYNASPIWNLENFEENINKIESKNE</sequence>
<name>A0A382AAJ4_9ZZZZ</name>
<gene>
    <name evidence="2" type="ORF">METZ01_LOCUS150847</name>
</gene>
<proteinExistence type="predicted"/>
<accession>A0A382AAJ4</accession>
<protein>
    <recommendedName>
        <fullName evidence="1">Carbamoyltransferase domain-containing protein</fullName>
    </recommendedName>
</protein>
<evidence type="ECO:0000259" key="1">
    <source>
        <dbReference type="Pfam" id="PF02543"/>
    </source>
</evidence>
<dbReference type="AlphaFoldDB" id="A0A382AAJ4"/>
<dbReference type="GO" id="GO:0003824">
    <property type="term" value="F:catalytic activity"/>
    <property type="evidence" value="ECO:0007669"/>
    <property type="project" value="InterPro"/>
</dbReference>
<dbReference type="Gene3D" id="3.30.420.40">
    <property type="match status" value="1"/>
</dbReference>
<dbReference type="Pfam" id="PF02543">
    <property type="entry name" value="Carbam_trans_N"/>
    <property type="match status" value="1"/>
</dbReference>
<dbReference type="EMBL" id="UINC01024417">
    <property type="protein sequence ID" value="SVA97993.1"/>
    <property type="molecule type" value="Genomic_DNA"/>
</dbReference>
<dbReference type="InterPro" id="IPR051338">
    <property type="entry name" value="NodU/CmcH_Carbamoyltrnsfr"/>
</dbReference>
<reference evidence="2" key="1">
    <citation type="submission" date="2018-05" db="EMBL/GenBank/DDBJ databases">
        <authorList>
            <person name="Lanie J.A."/>
            <person name="Ng W.-L."/>
            <person name="Kazmierczak K.M."/>
            <person name="Andrzejewski T.M."/>
            <person name="Davidsen T.M."/>
            <person name="Wayne K.J."/>
            <person name="Tettelin H."/>
            <person name="Glass J.I."/>
            <person name="Rusch D."/>
            <person name="Podicherti R."/>
            <person name="Tsui H.-C.T."/>
            <person name="Winkler M.E."/>
        </authorList>
    </citation>
    <scope>NUCLEOTIDE SEQUENCE</scope>
</reference>
<dbReference type="InterPro" id="IPR003696">
    <property type="entry name" value="Carbtransf_dom"/>
</dbReference>